<dbReference type="GO" id="GO:0008170">
    <property type="term" value="F:N-methyltransferase activity"/>
    <property type="evidence" value="ECO:0007669"/>
    <property type="project" value="InterPro"/>
</dbReference>
<dbReference type="NCBIfam" id="TIGR00497">
    <property type="entry name" value="hsdM"/>
    <property type="match status" value="1"/>
</dbReference>
<dbReference type="Pfam" id="PF02384">
    <property type="entry name" value="N6_Mtase"/>
    <property type="match status" value="1"/>
</dbReference>
<dbReference type="Gene3D" id="3.40.50.150">
    <property type="entry name" value="Vaccinia Virus protein VP39"/>
    <property type="match status" value="1"/>
</dbReference>
<keyword evidence="11" id="KW-1185">Reference proteome</keyword>
<comment type="similarity">
    <text evidence="1">Belongs to the N(4)/N(6)-methyltransferase family.</text>
</comment>
<dbReference type="InterPro" id="IPR051537">
    <property type="entry name" value="DNA_Adenine_Mtase"/>
</dbReference>
<dbReference type="GO" id="GO:0009007">
    <property type="term" value="F:site-specific DNA-methyltransferase (adenine-specific) activity"/>
    <property type="evidence" value="ECO:0007669"/>
    <property type="project" value="UniProtKB-EC"/>
</dbReference>
<evidence type="ECO:0000256" key="2">
    <source>
        <dbReference type="ARBA" id="ARBA00011900"/>
    </source>
</evidence>
<dbReference type="PROSITE" id="PS00092">
    <property type="entry name" value="N6_MTASE"/>
    <property type="match status" value="1"/>
</dbReference>
<evidence type="ECO:0000256" key="4">
    <source>
        <dbReference type="ARBA" id="ARBA00022679"/>
    </source>
</evidence>
<sequence length="530" mass="60262">MSEDQKKQHLEQQLWKIANELRGKMDADDFRDYILGFIFYKYLSRKMELYANEILQPDGLEYGSIEDHKEAESYLEAIKDEAIDALGYFLKPSELFSELARRGNTEGKGAFILGDLQKVLRNIEQSTMGSESEEDFGNLFEDLDLTSSKLGKSEEAKNELIVKVLTHLEEISFELEDTQNDLLGDAYEYLIGKFASGAGKTAGEFYTPQQVSKILAKLVVADKTKIKSVYDPTCGSGSLLLRVAKEVKEVGGFYGQESNPTTYNLCRMNMIMHNVHYKRFDIYNEDTLTNPSPKHIDQKFEAIVANPPFSAKWSASPLFMSDDRFSSYGKLAPKTKADFAFVQHMIHQLDDNGTMACVLPHGVLFRGAAEGHIRKYLIEDRNYLDAVIGLPANIFYGTSIPTCILVLKKKRKQSDKVLFIDSSQHFEKVKTQNILREEDIDKIINTYKQYNNGAEGEAEVDKYSYIATRNEIQENDYNLNIPRYVDTFEEEEAIDLTLVSQELRQVAEALEATDKEIAGYCKELGIETPF</sequence>
<dbReference type="OrthoDB" id="9814572at2"/>
<accession>A0A554VFE1</accession>
<feature type="domain" description="N6 adenine-specific DNA methyltransferase N-terminal" evidence="9">
    <location>
        <begin position="10"/>
        <end position="168"/>
    </location>
</feature>
<feature type="domain" description="DNA methylase adenine-specific" evidence="8">
    <location>
        <begin position="179"/>
        <end position="492"/>
    </location>
</feature>
<dbReference type="EC" id="2.1.1.72" evidence="2"/>
<gene>
    <name evidence="10" type="ORF">FOF46_21345</name>
</gene>
<dbReference type="InterPro" id="IPR029063">
    <property type="entry name" value="SAM-dependent_MTases_sf"/>
</dbReference>
<dbReference type="Pfam" id="PF12161">
    <property type="entry name" value="HsdM_N"/>
    <property type="match status" value="1"/>
</dbReference>
<name>A0A554VFE1_9FLAO</name>
<dbReference type="PANTHER" id="PTHR42933:SF1">
    <property type="entry name" value="SITE-SPECIFIC DNA-METHYLTRANSFERASE (ADENINE-SPECIFIC)"/>
    <property type="match status" value="1"/>
</dbReference>
<evidence type="ECO:0000259" key="8">
    <source>
        <dbReference type="Pfam" id="PF02384"/>
    </source>
</evidence>
<dbReference type="GO" id="GO:0003677">
    <property type="term" value="F:DNA binding"/>
    <property type="evidence" value="ECO:0007669"/>
    <property type="project" value="InterPro"/>
</dbReference>
<dbReference type="EMBL" id="VLNR01000053">
    <property type="protein sequence ID" value="TSE05866.1"/>
    <property type="molecule type" value="Genomic_DNA"/>
</dbReference>
<keyword evidence="3 10" id="KW-0489">Methyltransferase</keyword>
<evidence type="ECO:0000259" key="9">
    <source>
        <dbReference type="Pfam" id="PF12161"/>
    </source>
</evidence>
<comment type="caution">
    <text evidence="10">The sequence shown here is derived from an EMBL/GenBank/DDBJ whole genome shotgun (WGS) entry which is preliminary data.</text>
</comment>
<evidence type="ECO:0000313" key="11">
    <source>
        <dbReference type="Proteomes" id="UP000318833"/>
    </source>
</evidence>
<evidence type="ECO:0000256" key="1">
    <source>
        <dbReference type="ARBA" id="ARBA00006594"/>
    </source>
</evidence>
<evidence type="ECO:0000256" key="3">
    <source>
        <dbReference type="ARBA" id="ARBA00022603"/>
    </source>
</evidence>
<dbReference type="InterPro" id="IPR003356">
    <property type="entry name" value="DNA_methylase_A-5"/>
</dbReference>
<dbReference type="GO" id="GO:0032259">
    <property type="term" value="P:methylation"/>
    <property type="evidence" value="ECO:0007669"/>
    <property type="project" value="UniProtKB-KW"/>
</dbReference>
<dbReference type="PRINTS" id="PR00507">
    <property type="entry name" value="N12N6MTFRASE"/>
</dbReference>
<dbReference type="InterPro" id="IPR038333">
    <property type="entry name" value="T1MK-like_N_sf"/>
</dbReference>
<evidence type="ECO:0000256" key="5">
    <source>
        <dbReference type="ARBA" id="ARBA00022691"/>
    </source>
</evidence>
<dbReference type="GO" id="GO:0009307">
    <property type="term" value="P:DNA restriction-modification system"/>
    <property type="evidence" value="ECO:0007669"/>
    <property type="project" value="UniProtKB-KW"/>
</dbReference>
<dbReference type="InterPro" id="IPR002052">
    <property type="entry name" value="DNA_methylase_N6_adenine_CS"/>
</dbReference>
<evidence type="ECO:0000313" key="10">
    <source>
        <dbReference type="EMBL" id="TSE05866.1"/>
    </source>
</evidence>
<comment type="catalytic activity">
    <reaction evidence="7">
        <text>a 2'-deoxyadenosine in DNA + S-adenosyl-L-methionine = an N(6)-methyl-2'-deoxyadenosine in DNA + S-adenosyl-L-homocysteine + H(+)</text>
        <dbReference type="Rhea" id="RHEA:15197"/>
        <dbReference type="Rhea" id="RHEA-COMP:12418"/>
        <dbReference type="Rhea" id="RHEA-COMP:12419"/>
        <dbReference type="ChEBI" id="CHEBI:15378"/>
        <dbReference type="ChEBI" id="CHEBI:57856"/>
        <dbReference type="ChEBI" id="CHEBI:59789"/>
        <dbReference type="ChEBI" id="CHEBI:90615"/>
        <dbReference type="ChEBI" id="CHEBI:90616"/>
        <dbReference type="EC" id="2.1.1.72"/>
    </reaction>
</comment>
<dbReference type="PANTHER" id="PTHR42933">
    <property type="entry name" value="SLR6095 PROTEIN"/>
    <property type="match status" value="1"/>
</dbReference>
<dbReference type="Gene3D" id="1.20.1260.30">
    <property type="match status" value="1"/>
</dbReference>
<proteinExistence type="inferred from homology"/>
<evidence type="ECO:0000256" key="6">
    <source>
        <dbReference type="ARBA" id="ARBA00022747"/>
    </source>
</evidence>
<reference evidence="10 11" key="1">
    <citation type="submission" date="2019-07" db="EMBL/GenBank/DDBJ databases">
        <title>The draft genome sequence of Aquimarina algiphila M91.</title>
        <authorList>
            <person name="Meng X."/>
        </authorList>
    </citation>
    <scope>NUCLEOTIDE SEQUENCE [LARGE SCALE GENOMIC DNA]</scope>
    <source>
        <strain evidence="10 11">M91</strain>
    </source>
</reference>
<keyword evidence="5" id="KW-0949">S-adenosyl-L-methionine</keyword>
<dbReference type="InterPro" id="IPR004546">
    <property type="entry name" value="Restrct_endonuc_T1M"/>
</dbReference>
<organism evidence="10 11">
    <name type="scientific">Aquimarina algiphila</name>
    <dbReference type="NCBI Taxonomy" id="2047982"/>
    <lineage>
        <taxon>Bacteria</taxon>
        <taxon>Pseudomonadati</taxon>
        <taxon>Bacteroidota</taxon>
        <taxon>Flavobacteriia</taxon>
        <taxon>Flavobacteriales</taxon>
        <taxon>Flavobacteriaceae</taxon>
        <taxon>Aquimarina</taxon>
    </lineage>
</organism>
<keyword evidence="6" id="KW-0680">Restriction system</keyword>
<dbReference type="InterPro" id="IPR022749">
    <property type="entry name" value="D12N6_MeTrfase_N"/>
</dbReference>
<dbReference type="SUPFAM" id="SSF53335">
    <property type="entry name" value="S-adenosyl-L-methionine-dependent methyltransferases"/>
    <property type="match status" value="1"/>
</dbReference>
<protein>
    <recommendedName>
        <fullName evidence="2">site-specific DNA-methyltransferase (adenine-specific)</fullName>
        <ecNumber evidence="2">2.1.1.72</ecNumber>
    </recommendedName>
</protein>
<dbReference type="AlphaFoldDB" id="A0A554VFE1"/>
<keyword evidence="4 10" id="KW-0808">Transferase</keyword>
<dbReference type="Proteomes" id="UP000318833">
    <property type="component" value="Unassembled WGS sequence"/>
</dbReference>
<evidence type="ECO:0000256" key="7">
    <source>
        <dbReference type="ARBA" id="ARBA00047942"/>
    </source>
</evidence>
<dbReference type="RefSeq" id="WP_143917846.1">
    <property type="nucleotide sequence ID" value="NZ_CANMIK010000061.1"/>
</dbReference>